<dbReference type="InterPro" id="IPR041792">
    <property type="entry name" value="MPP_PAP"/>
</dbReference>
<evidence type="ECO:0000313" key="10">
    <source>
        <dbReference type="EMBL" id="CAB9510615.1"/>
    </source>
</evidence>
<comment type="subcellular location">
    <subcellularLocation>
        <location evidence="1">Secreted</location>
    </subcellularLocation>
</comment>
<accession>A0A9N8DYD4</accession>
<dbReference type="CDD" id="cd00839">
    <property type="entry name" value="MPP_PAPs"/>
    <property type="match status" value="1"/>
</dbReference>
<dbReference type="InterPro" id="IPR029052">
    <property type="entry name" value="Metallo-depent_PP-like"/>
</dbReference>
<dbReference type="SUPFAM" id="SSF56300">
    <property type="entry name" value="Metallo-dependent phosphatases"/>
    <property type="match status" value="1"/>
</dbReference>
<comment type="subunit">
    <text evidence="2">Homodimer.</text>
</comment>
<evidence type="ECO:0000256" key="1">
    <source>
        <dbReference type="ARBA" id="ARBA00004613"/>
    </source>
</evidence>
<comment type="similarity">
    <text evidence="6">Belongs to the metallophosphoesterase superfamily. Purple acid phosphatase family.</text>
</comment>
<keyword evidence="3" id="KW-0964">Secreted</keyword>
<dbReference type="Gene3D" id="3.60.21.10">
    <property type="match status" value="1"/>
</dbReference>
<dbReference type="GO" id="GO:0046872">
    <property type="term" value="F:metal ion binding"/>
    <property type="evidence" value="ECO:0007669"/>
    <property type="project" value="InterPro"/>
</dbReference>
<dbReference type="Pfam" id="PF00149">
    <property type="entry name" value="Metallophos"/>
    <property type="match status" value="1"/>
</dbReference>
<dbReference type="PANTHER" id="PTHR45778">
    <property type="entry name" value="PURPLE ACID PHOSPHATASE-RELATED"/>
    <property type="match status" value="1"/>
</dbReference>
<dbReference type="InterPro" id="IPR015914">
    <property type="entry name" value="PAPs_N"/>
</dbReference>
<sequence length="703" mass="78655">MLFDDSNPSSARCNESTLYKHGIFRSLRLILGWFVAILLVGRWQSVQDFGVVSNVIQTRTRGDPTTSAHTLPTILSVVDPISGNYLNALENPLYEILKARDVVLDHENAENKENGIHLEWDRTHIHARDSVKIRWADTKGIVTDNDILVLVCDDEILEIATIAQARATSQRHSPHGIESVRDENNSWYFPSFPILRRDTCQFSLYDKAPSRQKKGTAAIYQYDHLATSNDLYLVDAHKTPTAIHIAFGDTLDEMVVQFTTGYLNGTPVVQYGIDSLDHTAKGQSHTYTNEDMCQEPATRREPGKYQPPGIMHVVRLQELAPNMTYQYRVGLEEAAQDDNQEFHQEITWSDTYSFQSAPVVAGDSPPFSFLVYGDQGCPALGWGDGGVWTSAMAARELHGSRPIRAVHHFGDLSYAVGVAHVWDEWFHMISSFTPHVPLMIGVGNHEYDHTEGGSGGKDPSGVNSSAGYHPYWGNFGHDSFGECGVPTANQFTMPRSKGSNGVFWYSYNMANVHTIMLSSEHDLAPGSIQHLWLEQDLKSVDRSLLPWVILEIHRPFYEAELDTKDYRVGVELRVELEELLLKYNVDLVLGGHYHAYLRTCQGLYKNKCNNGGPLHITVGSAGARMENNTVFDTVWTKKYIPGVYGYGRVTVENATAMHFEFVQAGRNFEPWAGHVLDDAWLTKIAHDTKATRHVGTGGASVTN</sequence>
<feature type="domain" description="Calcineurin-like phosphoesterase" evidence="7">
    <location>
        <begin position="406"/>
        <end position="596"/>
    </location>
</feature>
<evidence type="ECO:0000259" key="8">
    <source>
        <dbReference type="Pfam" id="PF14008"/>
    </source>
</evidence>
<organism evidence="10 11">
    <name type="scientific">Seminavis robusta</name>
    <dbReference type="NCBI Taxonomy" id="568900"/>
    <lineage>
        <taxon>Eukaryota</taxon>
        <taxon>Sar</taxon>
        <taxon>Stramenopiles</taxon>
        <taxon>Ochrophyta</taxon>
        <taxon>Bacillariophyta</taxon>
        <taxon>Bacillariophyceae</taxon>
        <taxon>Bacillariophycidae</taxon>
        <taxon>Naviculales</taxon>
        <taxon>Naviculaceae</taxon>
        <taxon>Seminavis</taxon>
    </lineage>
</organism>
<dbReference type="EMBL" id="CAICTM010000443">
    <property type="protein sequence ID" value="CAB9510615.1"/>
    <property type="molecule type" value="Genomic_DNA"/>
</dbReference>
<dbReference type="Proteomes" id="UP001153069">
    <property type="component" value="Unassembled WGS sequence"/>
</dbReference>
<dbReference type="InterPro" id="IPR008963">
    <property type="entry name" value="Purple_acid_Pase-like_N"/>
</dbReference>
<dbReference type="InterPro" id="IPR025733">
    <property type="entry name" value="PAPs_C"/>
</dbReference>
<reference evidence="10" key="1">
    <citation type="submission" date="2020-06" db="EMBL/GenBank/DDBJ databases">
        <authorList>
            <consortium name="Plant Systems Biology data submission"/>
        </authorList>
    </citation>
    <scope>NUCLEOTIDE SEQUENCE</scope>
    <source>
        <strain evidence="10">D6</strain>
    </source>
</reference>
<evidence type="ECO:0000256" key="3">
    <source>
        <dbReference type="ARBA" id="ARBA00022525"/>
    </source>
</evidence>
<dbReference type="InterPro" id="IPR004843">
    <property type="entry name" value="Calcineurin-like_PHP"/>
</dbReference>
<dbReference type="AlphaFoldDB" id="A0A9N8DYD4"/>
<dbReference type="EC" id="3.1.3.2" evidence="6"/>
<keyword evidence="11" id="KW-1185">Reference proteome</keyword>
<proteinExistence type="inferred from homology"/>
<dbReference type="Pfam" id="PF14008">
    <property type="entry name" value="Metallophos_C"/>
    <property type="match status" value="1"/>
</dbReference>
<keyword evidence="4" id="KW-0732">Signal</keyword>
<evidence type="ECO:0000259" key="7">
    <source>
        <dbReference type="Pfam" id="PF00149"/>
    </source>
</evidence>
<keyword evidence="6" id="KW-0378">Hydrolase</keyword>
<feature type="domain" description="Purple acid phosphatase N-terminal" evidence="9">
    <location>
        <begin position="240"/>
        <end position="355"/>
    </location>
</feature>
<protein>
    <recommendedName>
        <fullName evidence="6">Purple acid phosphatase</fullName>
        <ecNumber evidence="6">3.1.3.2</ecNumber>
    </recommendedName>
</protein>
<gene>
    <name evidence="10" type="ORF">SEMRO_444_G144340.1</name>
</gene>
<evidence type="ECO:0000313" key="11">
    <source>
        <dbReference type="Proteomes" id="UP001153069"/>
    </source>
</evidence>
<keyword evidence="5" id="KW-0325">Glycoprotein</keyword>
<evidence type="ECO:0000256" key="2">
    <source>
        <dbReference type="ARBA" id="ARBA00011738"/>
    </source>
</evidence>
<comment type="caution">
    <text evidence="10">The sequence shown here is derived from an EMBL/GenBank/DDBJ whole genome shotgun (WGS) entry which is preliminary data.</text>
</comment>
<dbReference type="OrthoDB" id="45007at2759"/>
<evidence type="ECO:0000259" key="9">
    <source>
        <dbReference type="Pfam" id="PF16656"/>
    </source>
</evidence>
<comment type="catalytic activity">
    <reaction evidence="6">
        <text>a phosphate monoester + H2O = an alcohol + phosphate</text>
        <dbReference type="Rhea" id="RHEA:15017"/>
        <dbReference type="ChEBI" id="CHEBI:15377"/>
        <dbReference type="ChEBI" id="CHEBI:30879"/>
        <dbReference type="ChEBI" id="CHEBI:43474"/>
        <dbReference type="ChEBI" id="CHEBI:67140"/>
        <dbReference type="EC" id="3.1.3.2"/>
    </reaction>
</comment>
<dbReference type="Gene3D" id="2.60.40.380">
    <property type="entry name" value="Purple acid phosphatase-like, N-terminal"/>
    <property type="match status" value="1"/>
</dbReference>
<evidence type="ECO:0000256" key="5">
    <source>
        <dbReference type="ARBA" id="ARBA00023180"/>
    </source>
</evidence>
<dbReference type="GO" id="GO:0003993">
    <property type="term" value="F:acid phosphatase activity"/>
    <property type="evidence" value="ECO:0007669"/>
    <property type="project" value="UniProtKB-EC"/>
</dbReference>
<evidence type="ECO:0000256" key="4">
    <source>
        <dbReference type="ARBA" id="ARBA00022729"/>
    </source>
</evidence>
<dbReference type="PANTHER" id="PTHR45778:SF7">
    <property type="entry name" value="PURPLE ACID PHOSPHATASE"/>
    <property type="match status" value="1"/>
</dbReference>
<dbReference type="SUPFAM" id="SSF49363">
    <property type="entry name" value="Purple acid phosphatase, N-terminal domain"/>
    <property type="match status" value="1"/>
</dbReference>
<evidence type="ECO:0000256" key="6">
    <source>
        <dbReference type="RuleBase" id="RU361203"/>
    </source>
</evidence>
<name>A0A9N8DYD4_9STRA</name>
<feature type="domain" description="Purple acid phosphatase C-terminal" evidence="8">
    <location>
        <begin position="612"/>
        <end position="665"/>
    </location>
</feature>
<dbReference type="GO" id="GO:0005576">
    <property type="term" value="C:extracellular region"/>
    <property type="evidence" value="ECO:0007669"/>
    <property type="project" value="UniProtKB-SubCell"/>
</dbReference>
<dbReference type="Pfam" id="PF16656">
    <property type="entry name" value="Pur_ac_phosph_N"/>
    <property type="match status" value="1"/>
</dbReference>